<sequence length="162" mass="18576">MATQTVRIFLSWCHRDKASVDALLHDLRPTLRLFTDLKIEWWQDSHLMCGEDFEPAIRDRIDEADFGLLLVTPHYLASTFIREHELPRFSGSAADRPPLPVKLSQLPQFGPAYDFGGLEKLNMFSLDGKAFTEISRHRRTDFSNRLAEAVRLRALGQNGYTS</sequence>
<dbReference type="Proteomes" id="UP001285521">
    <property type="component" value="Unassembled WGS sequence"/>
</dbReference>
<keyword evidence="2" id="KW-0675">Receptor</keyword>
<dbReference type="InterPro" id="IPR035897">
    <property type="entry name" value="Toll_tir_struct_dom_sf"/>
</dbReference>
<evidence type="ECO:0000313" key="3">
    <source>
        <dbReference type="Proteomes" id="UP001285521"/>
    </source>
</evidence>
<dbReference type="Gene3D" id="3.40.50.10140">
    <property type="entry name" value="Toll/interleukin-1 receptor homology (TIR) domain"/>
    <property type="match status" value="1"/>
</dbReference>
<dbReference type="Pfam" id="PF13676">
    <property type="entry name" value="TIR_2"/>
    <property type="match status" value="1"/>
</dbReference>
<protein>
    <submittedName>
        <fullName evidence="2">Toll/interleukin-1 receptor domain-containing protein</fullName>
    </submittedName>
</protein>
<dbReference type="InterPro" id="IPR000157">
    <property type="entry name" value="TIR_dom"/>
</dbReference>
<dbReference type="PROSITE" id="PS50104">
    <property type="entry name" value="TIR"/>
    <property type="match status" value="1"/>
</dbReference>
<dbReference type="EMBL" id="JAXAVW010000021">
    <property type="protein sequence ID" value="MDX8033604.1"/>
    <property type="molecule type" value="Genomic_DNA"/>
</dbReference>
<accession>A0ABU4T613</accession>
<feature type="domain" description="TIR" evidence="1">
    <location>
        <begin position="4"/>
        <end position="150"/>
    </location>
</feature>
<dbReference type="RefSeq" id="WP_319968625.1">
    <property type="nucleotide sequence ID" value="NZ_JAXAVW010000021.1"/>
</dbReference>
<reference evidence="2 3" key="1">
    <citation type="submission" date="2023-11" db="EMBL/GenBank/DDBJ databases">
        <title>Lentzea sokolovensis, sp. nov., Lentzea kristufkii, sp. nov., and Lentzea miocenensis, sp. nov., rare actinobacteria from Sokolov Coal Basin, Miocene lacustrine sediment, Czech Republic.</title>
        <authorList>
            <person name="Lara A."/>
            <person name="Kotroba L."/>
            <person name="Nouioui I."/>
            <person name="Neumann-Schaal M."/>
            <person name="Mast Y."/>
            <person name="Chronakova A."/>
        </authorList>
    </citation>
    <scope>NUCLEOTIDE SEQUENCE [LARGE SCALE GENOMIC DNA]</scope>
    <source>
        <strain evidence="2 3">BCCO 10_0856</strain>
    </source>
</reference>
<gene>
    <name evidence="2" type="ORF">SK803_25570</name>
</gene>
<evidence type="ECO:0000313" key="2">
    <source>
        <dbReference type="EMBL" id="MDX8033604.1"/>
    </source>
</evidence>
<dbReference type="SUPFAM" id="SSF52200">
    <property type="entry name" value="Toll/Interleukin receptor TIR domain"/>
    <property type="match status" value="1"/>
</dbReference>
<keyword evidence="3" id="KW-1185">Reference proteome</keyword>
<organism evidence="2 3">
    <name type="scientific">Lentzea miocenica</name>
    <dbReference type="NCBI Taxonomy" id="3095431"/>
    <lineage>
        <taxon>Bacteria</taxon>
        <taxon>Bacillati</taxon>
        <taxon>Actinomycetota</taxon>
        <taxon>Actinomycetes</taxon>
        <taxon>Pseudonocardiales</taxon>
        <taxon>Pseudonocardiaceae</taxon>
        <taxon>Lentzea</taxon>
    </lineage>
</organism>
<comment type="caution">
    <text evidence="2">The sequence shown here is derived from an EMBL/GenBank/DDBJ whole genome shotgun (WGS) entry which is preliminary data.</text>
</comment>
<proteinExistence type="predicted"/>
<evidence type="ECO:0000259" key="1">
    <source>
        <dbReference type="PROSITE" id="PS50104"/>
    </source>
</evidence>
<name>A0ABU4T613_9PSEU</name>